<comment type="caution">
    <text evidence="2">The sequence shown here is derived from an EMBL/GenBank/DDBJ whole genome shotgun (WGS) entry which is preliminary data.</text>
</comment>
<gene>
    <name evidence="2" type="ORF">CR201_G0029423</name>
</gene>
<feature type="region of interest" description="Disordered" evidence="1">
    <location>
        <begin position="1"/>
        <end position="72"/>
    </location>
</feature>
<reference evidence="2" key="1">
    <citation type="submission" date="2017-12" db="EMBL/GenBank/DDBJ databases">
        <title>High-resolution comparative analysis of great ape genomes.</title>
        <authorList>
            <person name="Pollen A."/>
            <person name="Hastie A."/>
            <person name="Hormozdiari F."/>
            <person name="Dougherty M."/>
            <person name="Liu R."/>
            <person name="Chaisson M."/>
            <person name="Hoppe E."/>
            <person name="Hill C."/>
            <person name="Pang A."/>
            <person name="Hillier L."/>
            <person name="Baker C."/>
            <person name="Armstrong J."/>
            <person name="Shendure J."/>
            <person name="Paten B."/>
            <person name="Wilson R."/>
            <person name="Chao H."/>
            <person name="Schneider V."/>
            <person name="Ventura M."/>
            <person name="Kronenberg Z."/>
            <person name="Murali S."/>
            <person name="Gordon D."/>
            <person name="Cantsilieris S."/>
            <person name="Munson K."/>
            <person name="Nelson B."/>
            <person name="Raja A."/>
            <person name="Underwood J."/>
            <person name="Diekhans M."/>
            <person name="Fiddes I."/>
            <person name="Haussler D."/>
            <person name="Eichler E."/>
        </authorList>
    </citation>
    <scope>NUCLEOTIDE SEQUENCE [LARGE SCALE GENOMIC DNA]</scope>
    <source>
        <strain evidence="2">Susie</strain>
    </source>
</reference>
<protein>
    <submittedName>
        <fullName evidence="2">SIX5 isoform 2</fullName>
    </submittedName>
</protein>
<feature type="compositionally biased region" description="Low complexity" evidence="1">
    <location>
        <begin position="35"/>
        <end position="65"/>
    </location>
</feature>
<sequence>MATLPLKPETAISVPEGGLPVAPSPALPEAHALGTLSAQQPPPAAATTSSTSLPFSPDTPGLLPNFPAPPPEGLMLSPAAVPVWSAGLELSAGTEGLLEAEKGLGTQAPHTVLRLPDPDPEGLLLGATAGGEVDEGLEAEAKVLTQLQSVPVEDPLEL</sequence>
<name>A0A2J8U6N4_PONAB</name>
<dbReference type="AlphaFoldDB" id="A0A2J8U6N4"/>
<proteinExistence type="predicted"/>
<evidence type="ECO:0000313" key="2">
    <source>
        <dbReference type="EMBL" id="PNJ40934.1"/>
    </source>
</evidence>
<organism evidence="2">
    <name type="scientific">Pongo abelii</name>
    <name type="common">Sumatran orangutan</name>
    <name type="synonym">Pongo pygmaeus abelii</name>
    <dbReference type="NCBI Taxonomy" id="9601"/>
    <lineage>
        <taxon>Eukaryota</taxon>
        <taxon>Metazoa</taxon>
        <taxon>Chordata</taxon>
        <taxon>Craniata</taxon>
        <taxon>Vertebrata</taxon>
        <taxon>Euteleostomi</taxon>
        <taxon>Mammalia</taxon>
        <taxon>Eutheria</taxon>
        <taxon>Euarchontoglires</taxon>
        <taxon>Primates</taxon>
        <taxon>Haplorrhini</taxon>
        <taxon>Catarrhini</taxon>
        <taxon>Hominidae</taxon>
        <taxon>Pongo</taxon>
    </lineage>
</organism>
<accession>A0A2J8U6N4</accession>
<dbReference type="EMBL" id="NDHI03003467">
    <property type="protein sequence ID" value="PNJ40934.1"/>
    <property type="molecule type" value="Genomic_DNA"/>
</dbReference>
<evidence type="ECO:0000256" key="1">
    <source>
        <dbReference type="SAM" id="MobiDB-lite"/>
    </source>
</evidence>